<dbReference type="PIRSF" id="PIRSF001092">
    <property type="entry name" value="Alpha-L-fucosidase"/>
    <property type="match status" value="1"/>
</dbReference>
<feature type="non-terminal residue" evidence="8">
    <location>
        <position position="363"/>
    </location>
</feature>
<feature type="domain" description="Glycoside hydrolase family 29 N-terminal" evidence="7">
    <location>
        <begin position="45"/>
        <end position="362"/>
    </location>
</feature>
<dbReference type="InterPro" id="IPR057739">
    <property type="entry name" value="Glyco_hydro_29_N"/>
</dbReference>
<dbReference type="Gene3D" id="3.20.20.80">
    <property type="entry name" value="Glycosidases"/>
    <property type="match status" value="1"/>
</dbReference>
<dbReference type="InterPro" id="IPR016286">
    <property type="entry name" value="FUC_metazoa-typ"/>
</dbReference>
<keyword evidence="4" id="KW-0732">Signal</keyword>
<evidence type="ECO:0000256" key="1">
    <source>
        <dbReference type="ARBA" id="ARBA00004071"/>
    </source>
</evidence>
<dbReference type="EC" id="3.2.1.51" evidence="3"/>
<evidence type="ECO:0000256" key="5">
    <source>
        <dbReference type="ARBA" id="ARBA00022801"/>
    </source>
</evidence>
<dbReference type="SMART" id="SM00812">
    <property type="entry name" value="Alpha_L_fucos"/>
    <property type="match status" value="1"/>
</dbReference>
<protein>
    <recommendedName>
        <fullName evidence="3">alpha-L-fucosidase</fullName>
        <ecNumber evidence="3">3.2.1.51</ecNumber>
    </recommendedName>
</protein>
<gene>
    <name evidence="8" type="ORF">EZS27_033506</name>
</gene>
<evidence type="ECO:0000259" key="7">
    <source>
        <dbReference type="Pfam" id="PF01120"/>
    </source>
</evidence>
<keyword evidence="5" id="KW-0378">Hydrolase</keyword>
<evidence type="ECO:0000256" key="4">
    <source>
        <dbReference type="ARBA" id="ARBA00022729"/>
    </source>
</evidence>
<evidence type="ECO:0000256" key="2">
    <source>
        <dbReference type="ARBA" id="ARBA00007951"/>
    </source>
</evidence>
<dbReference type="AlphaFoldDB" id="A0A5J4Q4T7"/>
<dbReference type="PANTHER" id="PTHR10030:SF37">
    <property type="entry name" value="ALPHA-L-FUCOSIDASE-RELATED"/>
    <property type="match status" value="1"/>
</dbReference>
<dbReference type="PRINTS" id="PR00741">
    <property type="entry name" value="GLHYDRLASE29"/>
</dbReference>
<dbReference type="EMBL" id="SNRY01004989">
    <property type="protein sequence ID" value="KAA6316139.1"/>
    <property type="molecule type" value="Genomic_DNA"/>
</dbReference>
<comment type="function">
    <text evidence="1">Alpha-L-fucosidase is responsible for hydrolyzing the alpha-1,6-linked fucose joined to the reducing-end N-acetylglucosamine of the carbohydrate moieties of glycoproteins.</text>
</comment>
<sequence>MSKISITLAIAAIISAIFPAVANAQKSSNKQQTVQTITFGQNKIYGPYTPDINSIRQHKCPEWFIDAKFGMFIDWGLYSVAGWDAKRDKGAMYPDWYMNNMLTSEKVKEYHEKTWGKDFKPDDFIPLFTAENYNPEWLVDLAKDAGMKYIIPFCKHHDGFCLWPSSYTERDAMDMGPKKDLIRPLVDACYKNGLKFGFYFSLDEWYYPVIKDGKKQIREWGAHRYSPWDASKTKIHLTGKHPVEDFFGDYIIPQANEFIDMYDPDVLWFDGDWEMFAEEYRSPEIVAHFYNGAEGRKEVALNDRNGRTRFKVGDFFCSEYHGLPKGYEFKHPWEENRGISQSFGYNREDTEENVLSAKDFIHL</sequence>
<evidence type="ECO:0000256" key="3">
    <source>
        <dbReference type="ARBA" id="ARBA00012662"/>
    </source>
</evidence>
<name>A0A5J4Q4T7_9ZZZZ</name>
<reference evidence="8" key="1">
    <citation type="submission" date="2019-03" db="EMBL/GenBank/DDBJ databases">
        <title>Single cell metagenomics reveals metabolic interactions within the superorganism composed of flagellate Streblomastix strix and complex community of Bacteroidetes bacteria on its surface.</title>
        <authorList>
            <person name="Treitli S.C."/>
            <person name="Kolisko M."/>
            <person name="Husnik F."/>
            <person name="Keeling P."/>
            <person name="Hampl V."/>
        </authorList>
    </citation>
    <scope>NUCLEOTIDE SEQUENCE</scope>
    <source>
        <strain evidence="8">STM</strain>
    </source>
</reference>
<proteinExistence type="inferred from homology"/>
<dbReference type="GO" id="GO:0005764">
    <property type="term" value="C:lysosome"/>
    <property type="evidence" value="ECO:0007669"/>
    <property type="project" value="TreeGrafter"/>
</dbReference>
<dbReference type="GO" id="GO:0004560">
    <property type="term" value="F:alpha-L-fucosidase activity"/>
    <property type="evidence" value="ECO:0007669"/>
    <property type="project" value="InterPro"/>
</dbReference>
<organism evidence="8">
    <name type="scientific">termite gut metagenome</name>
    <dbReference type="NCBI Taxonomy" id="433724"/>
    <lineage>
        <taxon>unclassified sequences</taxon>
        <taxon>metagenomes</taxon>
        <taxon>organismal metagenomes</taxon>
    </lineage>
</organism>
<dbReference type="InterPro" id="IPR017853">
    <property type="entry name" value="GH"/>
</dbReference>
<dbReference type="Pfam" id="PF01120">
    <property type="entry name" value="Alpha_L_fucos"/>
    <property type="match status" value="1"/>
</dbReference>
<evidence type="ECO:0000313" key="8">
    <source>
        <dbReference type="EMBL" id="KAA6316139.1"/>
    </source>
</evidence>
<keyword evidence="6" id="KW-0326">Glycosidase</keyword>
<accession>A0A5J4Q4T7</accession>
<evidence type="ECO:0000256" key="6">
    <source>
        <dbReference type="ARBA" id="ARBA00023295"/>
    </source>
</evidence>
<dbReference type="SUPFAM" id="SSF51445">
    <property type="entry name" value="(Trans)glycosidases"/>
    <property type="match status" value="1"/>
</dbReference>
<comment type="caution">
    <text evidence="8">The sequence shown here is derived from an EMBL/GenBank/DDBJ whole genome shotgun (WGS) entry which is preliminary data.</text>
</comment>
<comment type="similarity">
    <text evidence="2">Belongs to the glycosyl hydrolase 29 family.</text>
</comment>
<dbReference type="PANTHER" id="PTHR10030">
    <property type="entry name" value="ALPHA-L-FUCOSIDASE"/>
    <property type="match status" value="1"/>
</dbReference>
<dbReference type="InterPro" id="IPR000933">
    <property type="entry name" value="Glyco_hydro_29"/>
</dbReference>
<dbReference type="GO" id="GO:0006004">
    <property type="term" value="P:fucose metabolic process"/>
    <property type="evidence" value="ECO:0007669"/>
    <property type="project" value="InterPro"/>
</dbReference>
<dbReference type="GO" id="GO:0016139">
    <property type="term" value="P:glycoside catabolic process"/>
    <property type="evidence" value="ECO:0007669"/>
    <property type="project" value="TreeGrafter"/>
</dbReference>